<accession>A0A2U2NCF5</accession>
<dbReference type="InterPro" id="IPR029063">
    <property type="entry name" value="SAM-dependent_MTases_sf"/>
</dbReference>
<evidence type="ECO:0000256" key="1">
    <source>
        <dbReference type="ARBA" id="ARBA00022603"/>
    </source>
</evidence>
<dbReference type="GO" id="GO:0032259">
    <property type="term" value="P:methylation"/>
    <property type="evidence" value="ECO:0007669"/>
    <property type="project" value="UniProtKB-KW"/>
</dbReference>
<comment type="caution">
    <text evidence="4">The sequence shown here is derived from an EMBL/GenBank/DDBJ whole genome shotgun (WGS) entry which is preliminary data.</text>
</comment>
<dbReference type="PANTHER" id="PTHR33841:SF4">
    <property type="entry name" value="RESTRICTION MODIFICATION SYSTEM DNA SPECIFICITY DOMAIN"/>
    <property type="match status" value="1"/>
</dbReference>
<dbReference type="Pfam" id="PF01170">
    <property type="entry name" value="UPF0020"/>
    <property type="match status" value="1"/>
</dbReference>
<dbReference type="AlphaFoldDB" id="A0A2U2NCF5"/>
<dbReference type="Gene3D" id="3.40.50.150">
    <property type="entry name" value="Vaccinia Virus protein VP39"/>
    <property type="match status" value="1"/>
</dbReference>
<feature type="domain" description="Ribosomal RNA large subunit methyltransferase K/L-like methyltransferase" evidence="3">
    <location>
        <begin position="375"/>
        <end position="405"/>
    </location>
</feature>
<dbReference type="GO" id="GO:0008168">
    <property type="term" value="F:methyltransferase activity"/>
    <property type="evidence" value="ECO:0007669"/>
    <property type="project" value="UniProtKB-KW"/>
</dbReference>
<sequence>MSEFLLSEADMLDNVGKLLEAARISANEEQLKINAEKILEELCTEHGIFWNSYTYEHSFDSGRRRIDAVHGSTVIEYEPPRSFRGMENAQLKHARQQAEEYVALLSEEEGRQIGRYSLIAWDGETITFGRPADDGFIWEPARPFDNLCLNRLLTLIADGGRPLVSPMLLKQFIGPDTEVGRRLLPVLFQAIRSAQAAESSTRTKLIYTEWTRLFGQVDGTETERLSRYLEDASRIHGIDYRTDPQAYVFALSTYIALVAKTCAVYSLASRSDEALNPSSDPRTFLRSIETGEYFRMFGIENMLGTDFFSWYLGDDVTESLDEPLGLLLERLRTIDFDVTQKSPESVRDLFKGLYMGFTPAPMRHALGEYYTPDWLASHVMDAAGWSPTQSLLDPTCGSGTFILEGLRRRLETDSGSSPARELLHGLYGFDLNPLAVLTARASIVVFLSGRFDASDPVLLPVFLADAINTADPVDGVFTHSILTEKGERSFSVPVCLAESADFFPVMDQLRICIDAGLDCPAIETSLKALSPVVRSFEASAAAVFERTIEDLVDLHRNHWNGIWCLILFDRIEAGCVKDIDLVAGNPPWVKWSNLPRPYAEFIKPICDRMDIFSEDVWVGGIQSDISTVVTYHALERFVRKSGSLAFLITGTVFKNESSQGFRRWKLSLEGTDELMTVETVEDYAALRPFEGVANWPTLLLIRRNGKATSYPVKYRRFTSSKRGASPNLDSYDDLQAMPVPGTDAGPWLVGTAEEMKIWPGLFNASRESVYRARKGVTTDVNGIFFVTVQQVPDEKMVRIANDPRNGRRRDVAATSAVVEKDDVFPLLRGRDVHRFVATPQAGQCVIVPQRGMFGDEDLPASRPRMFRFLSQFRTILEQRSSYRRFQQGKPFWSIWSTGEYTFSPYKVVWKEMSGGGFVAAYVDSSEFCGGTKMVIPDHKVYFVPVSSEDEAAYLTAFLNAGMVSDAINAYSSALSLGTSVTDYLNIPGFDGHNETMMLMASMAKRFKHGDTPTKEDETTLNSMVRKLIK</sequence>
<keyword evidence="1" id="KW-0489">Methyltransferase</keyword>
<dbReference type="PRINTS" id="PR00507">
    <property type="entry name" value="N12N6MTFRASE"/>
</dbReference>
<dbReference type="REBASE" id="385071">
    <property type="entry name" value="Bca31790ORF2085P"/>
</dbReference>
<dbReference type="PANTHER" id="PTHR33841">
    <property type="entry name" value="DNA METHYLTRANSFERASE YEEA-RELATED"/>
    <property type="match status" value="1"/>
</dbReference>
<evidence type="ECO:0000256" key="2">
    <source>
        <dbReference type="ARBA" id="ARBA00022679"/>
    </source>
</evidence>
<keyword evidence="2" id="KW-0808">Transferase</keyword>
<reference evidence="4 5" key="1">
    <citation type="journal article" date="2018" name="Int. J. Syst. Evol. Microbiol.">
        <title>Bifidobacterium callitrichidarum sp. nov. from the faeces of the emperor tamarin (Saguinus imperator).</title>
        <authorList>
            <person name="Modesto M."/>
            <person name="Michelini S."/>
            <person name="Sansosti M.C."/>
            <person name="De Filippo C."/>
            <person name="Cavalieri D."/>
            <person name="Qvirist L."/>
            <person name="Andlid T."/>
            <person name="Spiezio C."/>
            <person name="Sandri C."/>
            <person name="Pascarelli S."/>
            <person name="Sgorbati B."/>
            <person name="Mattarelli P."/>
        </authorList>
    </citation>
    <scope>NUCLEOTIDE SEQUENCE [LARGE SCALE GENOMIC DNA]</scope>
    <source>
        <strain evidence="4 5">TRI 5</strain>
    </source>
</reference>
<name>A0A2U2NCF5_9BIFI</name>
<dbReference type="SUPFAM" id="SSF53335">
    <property type="entry name" value="S-adenosyl-L-methionine-dependent methyltransferases"/>
    <property type="match status" value="1"/>
</dbReference>
<dbReference type="InterPro" id="IPR000241">
    <property type="entry name" value="RlmKL-like_Mtase"/>
</dbReference>
<proteinExistence type="predicted"/>
<dbReference type="RefSeq" id="WP_109056283.1">
    <property type="nucleotide sequence ID" value="NZ_QFFM01000003.1"/>
</dbReference>
<dbReference type="EMBL" id="QFFM01000003">
    <property type="protein sequence ID" value="PWG66714.1"/>
    <property type="molecule type" value="Genomic_DNA"/>
</dbReference>
<dbReference type="InterPro" id="IPR050953">
    <property type="entry name" value="N4_N6_ade-DNA_methylase"/>
</dbReference>
<protein>
    <recommendedName>
        <fullName evidence="3">Ribosomal RNA large subunit methyltransferase K/L-like methyltransferase domain-containing protein</fullName>
    </recommendedName>
</protein>
<organism evidence="4 5">
    <name type="scientific">Bifidobacterium callitrichidarum</name>
    <dbReference type="NCBI Taxonomy" id="2052941"/>
    <lineage>
        <taxon>Bacteria</taxon>
        <taxon>Bacillati</taxon>
        <taxon>Actinomycetota</taxon>
        <taxon>Actinomycetes</taxon>
        <taxon>Bifidobacteriales</taxon>
        <taxon>Bifidobacteriaceae</taxon>
        <taxon>Bifidobacterium</taxon>
    </lineage>
</organism>
<evidence type="ECO:0000313" key="4">
    <source>
        <dbReference type="EMBL" id="PWG66714.1"/>
    </source>
</evidence>
<evidence type="ECO:0000313" key="5">
    <source>
        <dbReference type="Proteomes" id="UP000245876"/>
    </source>
</evidence>
<dbReference type="Proteomes" id="UP000245876">
    <property type="component" value="Unassembled WGS sequence"/>
</dbReference>
<dbReference type="OrthoDB" id="4280289at2"/>
<gene>
    <name evidence="4" type="ORF">DF196_02085</name>
</gene>
<evidence type="ECO:0000259" key="3">
    <source>
        <dbReference type="Pfam" id="PF01170"/>
    </source>
</evidence>
<keyword evidence="5" id="KW-1185">Reference proteome</keyword>